<protein>
    <submittedName>
        <fullName evidence="1">Uncharacterized protein</fullName>
    </submittedName>
</protein>
<sequence length="140" mass="16753">MPCDRITRRESLKIRNIINNSQGELVSSIQNNRRKSRKSKKNSFYLKKYKRKLKYSQKNKDNLEETKETKYVQTELSNNDLIHYNDYGINTDLTIAPVSEIRSISVWNGDSDDRYDYFDRISYNRNGSIQNIQRNFKQSR</sequence>
<dbReference type="VEuPathDB" id="FungiDB:RhiirFUN_024884"/>
<dbReference type="AlphaFoldDB" id="U9US26"/>
<dbReference type="HOGENOM" id="CLU_1836171_0_0_1"/>
<name>U9US26_RHIID</name>
<proteinExistence type="predicted"/>
<evidence type="ECO:0000313" key="1">
    <source>
        <dbReference type="EMBL" id="ESA23224.1"/>
    </source>
</evidence>
<accession>U9US26</accession>
<organism evidence="1">
    <name type="scientific">Rhizophagus irregularis (strain DAOM 181602 / DAOM 197198 / MUCL 43194)</name>
    <name type="common">Arbuscular mycorrhizal fungus</name>
    <name type="synonym">Glomus intraradices</name>
    <dbReference type="NCBI Taxonomy" id="747089"/>
    <lineage>
        <taxon>Eukaryota</taxon>
        <taxon>Fungi</taxon>
        <taxon>Fungi incertae sedis</taxon>
        <taxon>Mucoromycota</taxon>
        <taxon>Glomeromycotina</taxon>
        <taxon>Glomeromycetes</taxon>
        <taxon>Glomerales</taxon>
        <taxon>Glomeraceae</taxon>
        <taxon>Rhizophagus</taxon>
    </lineage>
</organism>
<dbReference type="EMBL" id="KI274940">
    <property type="protein sequence ID" value="ESA23224.1"/>
    <property type="molecule type" value="Genomic_DNA"/>
</dbReference>
<gene>
    <name evidence="1" type="ORF">GLOINDRAFT_1672</name>
</gene>
<reference evidence="1" key="1">
    <citation type="submission" date="2013-07" db="EMBL/GenBank/DDBJ databases">
        <title>The genome of an arbuscular mycorrhizal fungus provides insights into the evolution of the oldest plant symbiosis.</title>
        <authorList>
            <consortium name="DOE Joint Genome Institute"/>
            <person name="Tisserant E."/>
            <person name="Malbreil M."/>
            <person name="Kuo A."/>
            <person name="Kohler A."/>
            <person name="Symeonidi A."/>
            <person name="Balestrini R."/>
            <person name="Charron P."/>
            <person name="Duensing N."/>
            <person name="Frei-dit-Frey N."/>
            <person name="Gianinazzi-Pearson V."/>
            <person name="Gilbert B."/>
            <person name="Handa Y."/>
            <person name="Hijri M."/>
            <person name="Kaul R."/>
            <person name="Kawaguchi M."/>
            <person name="Krajinski F."/>
            <person name="Lammers P."/>
            <person name="Lapierre D."/>
            <person name="Masclaux F.G."/>
            <person name="Murat C."/>
            <person name="Morin E."/>
            <person name="Ndikumana S."/>
            <person name="Pagni M."/>
            <person name="Petitpierre D."/>
            <person name="Requena N."/>
            <person name="Rosikiewicz P."/>
            <person name="Riley R."/>
            <person name="Saito K."/>
            <person name="San Clemente H."/>
            <person name="Shapiro H."/>
            <person name="van Tuinen D."/>
            <person name="Becard G."/>
            <person name="Bonfante P."/>
            <person name="Paszkowski U."/>
            <person name="Shachar-Hill Y."/>
            <person name="Young J.P."/>
            <person name="Sanders I.R."/>
            <person name="Henrissat B."/>
            <person name="Rensing S.A."/>
            <person name="Grigoriev I.V."/>
            <person name="Corradi N."/>
            <person name="Roux C."/>
            <person name="Martin F."/>
        </authorList>
    </citation>
    <scope>NUCLEOTIDE SEQUENCE</scope>
    <source>
        <strain evidence="1">DAOM 197198</strain>
    </source>
</reference>